<feature type="coiled-coil region" evidence="1">
    <location>
        <begin position="243"/>
        <end position="270"/>
    </location>
</feature>
<name>A0A1R2BH66_9CILI</name>
<organism evidence="2 3">
    <name type="scientific">Stentor coeruleus</name>
    <dbReference type="NCBI Taxonomy" id="5963"/>
    <lineage>
        <taxon>Eukaryota</taxon>
        <taxon>Sar</taxon>
        <taxon>Alveolata</taxon>
        <taxon>Ciliophora</taxon>
        <taxon>Postciliodesmatophora</taxon>
        <taxon>Heterotrichea</taxon>
        <taxon>Heterotrichida</taxon>
        <taxon>Stentoridae</taxon>
        <taxon>Stentor</taxon>
    </lineage>
</organism>
<dbReference type="Proteomes" id="UP000187209">
    <property type="component" value="Unassembled WGS sequence"/>
</dbReference>
<keyword evidence="3" id="KW-1185">Reference proteome</keyword>
<evidence type="ECO:0000256" key="1">
    <source>
        <dbReference type="SAM" id="Coils"/>
    </source>
</evidence>
<comment type="caution">
    <text evidence="2">The sequence shown here is derived from an EMBL/GenBank/DDBJ whole genome shotgun (WGS) entry which is preliminary data.</text>
</comment>
<keyword evidence="1" id="KW-0175">Coiled coil</keyword>
<gene>
    <name evidence="2" type="ORF">SteCoe_24566</name>
</gene>
<proteinExistence type="predicted"/>
<protein>
    <submittedName>
        <fullName evidence="2">Uncharacterized protein</fullName>
    </submittedName>
</protein>
<dbReference type="AlphaFoldDB" id="A0A1R2BH66"/>
<sequence length="289" mass="34805">MIQMNIKLDLSLPLDKIKQHPIKKTYDYYKHIGNTWNSKYLSSPKISKYYLDPQENYLAGPSSPVNISLLESTERNRVYQEKATKSKLESRQRLFERRQARENIQHKSKQINEDPLPGLAETSSNIVKRPFTSSYDPVVIKFDHIRFRSKSINDPDILDTKKSQEKIIILQKVINKQRSQTFDEVMVTTKNQQSSRKNRKKNFYEYIKTHKSRLWIKLFRANMGRKRDFYKNKDERVKMSEKMRKGYIELDDLRKNKRLLEKEKINEIVNELEEFEVKYAERLQKRYEE</sequence>
<evidence type="ECO:0000313" key="2">
    <source>
        <dbReference type="EMBL" id="OMJ76123.1"/>
    </source>
</evidence>
<reference evidence="2 3" key="1">
    <citation type="submission" date="2016-11" db="EMBL/GenBank/DDBJ databases">
        <title>The macronuclear genome of Stentor coeruleus: a giant cell with tiny introns.</title>
        <authorList>
            <person name="Slabodnick M."/>
            <person name="Ruby J.G."/>
            <person name="Reiff S.B."/>
            <person name="Swart E.C."/>
            <person name="Gosai S."/>
            <person name="Prabakaran S."/>
            <person name="Witkowska E."/>
            <person name="Larue G.E."/>
            <person name="Fisher S."/>
            <person name="Freeman R.M."/>
            <person name="Gunawardena J."/>
            <person name="Chu W."/>
            <person name="Stover N.A."/>
            <person name="Gregory B.D."/>
            <person name="Nowacki M."/>
            <person name="Derisi J."/>
            <person name="Roy S.W."/>
            <person name="Marshall W.F."/>
            <person name="Sood P."/>
        </authorList>
    </citation>
    <scope>NUCLEOTIDE SEQUENCE [LARGE SCALE GENOMIC DNA]</scope>
    <source>
        <strain evidence="2">WM001</strain>
    </source>
</reference>
<evidence type="ECO:0000313" key="3">
    <source>
        <dbReference type="Proteomes" id="UP000187209"/>
    </source>
</evidence>
<dbReference type="EMBL" id="MPUH01000649">
    <property type="protein sequence ID" value="OMJ76123.1"/>
    <property type="molecule type" value="Genomic_DNA"/>
</dbReference>
<accession>A0A1R2BH66</accession>